<protein>
    <submittedName>
        <fullName evidence="1">Uncharacterized protein</fullName>
    </submittedName>
</protein>
<dbReference type="HOGENOM" id="CLU_3055228_0_0_6"/>
<comment type="caution">
    <text evidence="1">The sequence shown here is derived from an EMBL/GenBank/DDBJ whole genome shotgun (WGS) entry which is preliminary data.</text>
</comment>
<gene>
    <name evidence="1" type="ORF">PSYPI_44666</name>
</gene>
<organism evidence="1 2">
    <name type="scientific">Pseudomonas syringae pv. pisi str. 1704B</name>
    <dbReference type="NCBI Taxonomy" id="629263"/>
    <lineage>
        <taxon>Bacteria</taxon>
        <taxon>Pseudomonadati</taxon>
        <taxon>Pseudomonadota</taxon>
        <taxon>Gammaproteobacteria</taxon>
        <taxon>Pseudomonadales</taxon>
        <taxon>Pseudomonadaceae</taxon>
        <taxon>Pseudomonas</taxon>
        <taxon>Pseudomonas syringae</taxon>
    </lineage>
</organism>
<sequence length="54" mass="6126">MPQASDNRQAAKGQRLDVLVMKGSRLFLFCTGNVARFFMTAKFDEHYRAAAVLF</sequence>
<dbReference type="AlphaFoldDB" id="F3GPR6"/>
<dbReference type="Proteomes" id="UP000004986">
    <property type="component" value="Unassembled WGS sequence"/>
</dbReference>
<name>F3GPR6_PSESJ</name>
<keyword evidence="2" id="KW-1185">Reference proteome</keyword>
<evidence type="ECO:0000313" key="1">
    <source>
        <dbReference type="EMBL" id="EGH49069.1"/>
    </source>
</evidence>
<accession>F3GPR6</accession>
<reference evidence="1 2" key="1">
    <citation type="journal article" date="2011" name="PLoS Pathog.">
        <title>Dynamic evolution of pathogenicity revealed by sequencing and comparative genomics of 19 Pseudomonas syringae isolates.</title>
        <authorList>
            <person name="Baltrus D.A."/>
            <person name="Nishimura M.T."/>
            <person name="Romanchuk A."/>
            <person name="Chang J.H."/>
            <person name="Mukhtar M.S."/>
            <person name="Cherkis K."/>
            <person name="Roach J."/>
            <person name="Grant S.R."/>
            <person name="Jones C.D."/>
            <person name="Dangl J.L."/>
        </authorList>
    </citation>
    <scope>NUCLEOTIDE SEQUENCE [LARGE SCALE GENOMIC DNA]</scope>
    <source>
        <strain evidence="1 2">1704B</strain>
    </source>
</reference>
<proteinExistence type="predicted"/>
<evidence type="ECO:0000313" key="2">
    <source>
        <dbReference type="Proteomes" id="UP000004986"/>
    </source>
</evidence>
<dbReference type="EMBL" id="AEAI01003797">
    <property type="protein sequence ID" value="EGH49069.1"/>
    <property type="molecule type" value="Genomic_DNA"/>
</dbReference>
<feature type="non-terminal residue" evidence="1">
    <location>
        <position position="54"/>
    </location>
</feature>